<keyword evidence="2" id="KW-1185">Reference proteome</keyword>
<accession>A0AAD5NZE9</accession>
<dbReference type="AlphaFoldDB" id="A0AAD5NZE9"/>
<reference evidence="1" key="2">
    <citation type="submission" date="2023-02" db="EMBL/GenBank/DDBJ databases">
        <authorList>
            <person name="Swenson N.G."/>
            <person name="Wegrzyn J.L."/>
            <person name="Mcevoy S.L."/>
        </authorList>
    </citation>
    <scope>NUCLEOTIDE SEQUENCE</scope>
    <source>
        <strain evidence="1">91603</strain>
        <tissue evidence="1">Leaf</tissue>
    </source>
</reference>
<proteinExistence type="predicted"/>
<gene>
    <name evidence="1" type="ORF">LWI28_004951</name>
</gene>
<name>A0AAD5NZE9_ACENE</name>
<organism evidence="1 2">
    <name type="scientific">Acer negundo</name>
    <name type="common">Box elder</name>
    <dbReference type="NCBI Taxonomy" id="4023"/>
    <lineage>
        <taxon>Eukaryota</taxon>
        <taxon>Viridiplantae</taxon>
        <taxon>Streptophyta</taxon>
        <taxon>Embryophyta</taxon>
        <taxon>Tracheophyta</taxon>
        <taxon>Spermatophyta</taxon>
        <taxon>Magnoliopsida</taxon>
        <taxon>eudicotyledons</taxon>
        <taxon>Gunneridae</taxon>
        <taxon>Pentapetalae</taxon>
        <taxon>rosids</taxon>
        <taxon>malvids</taxon>
        <taxon>Sapindales</taxon>
        <taxon>Sapindaceae</taxon>
        <taxon>Hippocastanoideae</taxon>
        <taxon>Acereae</taxon>
        <taxon>Acer</taxon>
    </lineage>
</organism>
<sequence>MKSCGYRQTTALWSVPLLRIDDGKCECVSSRGGGSRSASPSIVLPTAILPAAPPISSSPPYASPTANVGTSLGSSHPIDTPLLTPAKSQSSVPATLSTLPISCSHLSEMATRASRVRSIPRQVQRQAPVTSFVKLVDHSPIEARIAQLSGSTPIQGDPPTFAAFFDPVALQGPTPIQADPSTLIATSDPSILQGPTLPAIGQIIEVIASSSESLKQQKGKTQKTKGLVEAMIELA</sequence>
<comment type="caution">
    <text evidence="1">The sequence shown here is derived from an EMBL/GenBank/DDBJ whole genome shotgun (WGS) entry which is preliminary data.</text>
</comment>
<protein>
    <submittedName>
        <fullName evidence="1">Uncharacterized protein</fullName>
    </submittedName>
</protein>
<dbReference type="EMBL" id="JAJSOW010000003">
    <property type="protein sequence ID" value="KAI9194305.1"/>
    <property type="molecule type" value="Genomic_DNA"/>
</dbReference>
<reference evidence="1" key="1">
    <citation type="journal article" date="2022" name="Plant J.">
        <title>Strategies of tolerance reflected in two North American maple genomes.</title>
        <authorList>
            <person name="McEvoy S.L."/>
            <person name="Sezen U.U."/>
            <person name="Trouern-Trend A."/>
            <person name="McMahon S.M."/>
            <person name="Schaberg P.G."/>
            <person name="Yang J."/>
            <person name="Wegrzyn J.L."/>
            <person name="Swenson N.G."/>
        </authorList>
    </citation>
    <scope>NUCLEOTIDE SEQUENCE</scope>
    <source>
        <strain evidence="1">91603</strain>
    </source>
</reference>
<evidence type="ECO:0000313" key="2">
    <source>
        <dbReference type="Proteomes" id="UP001064489"/>
    </source>
</evidence>
<evidence type="ECO:0000313" key="1">
    <source>
        <dbReference type="EMBL" id="KAI9194305.1"/>
    </source>
</evidence>
<dbReference type="Proteomes" id="UP001064489">
    <property type="component" value="Chromosome 1"/>
</dbReference>